<dbReference type="PROSITE" id="PS50931">
    <property type="entry name" value="HTH_LYSR"/>
    <property type="match status" value="1"/>
</dbReference>
<dbReference type="InterPro" id="IPR005119">
    <property type="entry name" value="LysR_subst-bd"/>
</dbReference>
<dbReference type="SUPFAM" id="SSF46785">
    <property type="entry name" value="Winged helix' DNA-binding domain"/>
    <property type="match status" value="1"/>
</dbReference>
<dbReference type="InterPro" id="IPR000847">
    <property type="entry name" value="LysR_HTH_N"/>
</dbReference>
<name>A0ABT4SEV0_9ACTN</name>
<evidence type="ECO:0000259" key="6">
    <source>
        <dbReference type="PROSITE" id="PS50931"/>
    </source>
</evidence>
<dbReference type="InterPro" id="IPR036390">
    <property type="entry name" value="WH_DNA-bd_sf"/>
</dbReference>
<evidence type="ECO:0000256" key="2">
    <source>
        <dbReference type="ARBA" id="ARBA00023015"/>
    </source>
</evidence>
<comment type="caution">
    <text evidence="7">The sequence shown here is derived from an EMBL/GenBank/DDBJ whole genome shotgun (WGS) entry which is preliminary data.</text>
</comment>
<evidence type="ECO:0000256" key="5">
    <source>
        <dbReference type="SAM" id="MobiDB-lite"/>
    </source>
</evidence>
<dbReference type="SUPFAM" id="SSF53850">
    <property type="entry name" value="Periplasmic binding protein-like II"/>
    <property type="match status" value="1"/>
</dbReference>
<organism evidence="7 8">
    <name type="scientific">Nonomuraea corallina</name>
    <dbReference type="NCBI Taxonomy" id="2989783"/>
    <lineage>
        <taxon>Bacteria</taxon>
        <taxon>Bacillati</taxon>
        <taxon>Actinomycetota</taxon>
        <taxon>Actinomycetes</taxon>
        <taxon>Streptosporangiales</taxon>
        <taxon>Streptosporangiaceae</taxon>
        <taxon>Nonomuraea</taxon>
    </lineage>
</organism>
<feature type="compositionally biased region" description="Low complexity" evidence="5">
    <location>
        <begin position="318"/>
        <end position="328"/>
    </location>
</feature>
<dbReference type="Pfam" id="PF03466">
    <property type="entry name" value="LysR_substrate"/>
    <property type="match status" value="1"/>
</dbReference>
<proteinExistence type="inferred from homology"/>
<feature type="domain" description="HTH lysR-type" evidence="6">
    <location>
        <begin position="3"/>
        <end position="60"/>
    </location>
</feature>
<comment type="similarity">
    <text evidence="1">Belongs to the LysR transcriptional regulatory family.</text>
</comment>
<dbReference type="PANTHER" id="PTHR30126">
    <property type="entry name" value="HTH-TYPE TRANSCRIPTIONAL REGULATOR"/>
    <property type="match status" value="1"/>
</dbReference>
<keyword evidence="3" id="KW-0238">DNA-binding</keyword>
<dbReference type="InterPro" id="IPR036388">
    <property type="entry name" value="WH-like_DNA-bd_sf"/>
</dbReference>
<evidence type="ECO:0000313" key="7">
    <source>
        <dbReference type="EMBL" id="MDA0635505.1"/>
    </source>
</evidence>
<accession>A0ABT4SEV0</accession>
<keyword evidence="4" id="KW-0804">Transcription</keyword>
<dbReference type="Gene3D" id="1.10.10.10">
    <property type="entry name" value="Winged helix-like DNA-binding domain superfamily/Winged helix DNA-binding domain"/>
    <property type="match status" value="1"/>
</dbReference>
<dbReference type="PANTHER" id="PTHR30126:SF39">
    <property type="entry name" value="HTH-TYPE TRANSCRIPTIONAL REGULATOR CYSL"/>
    <property type="match status" value="1"/>
</dbReference>
<dbReference type="EMBL" id="JAPNNL010000072">
    <property type="protein sequence ID" value="MDA0635505.1"/>
    <property type="molecule type" value="Genomic_DNA"/>
</dbReference>
<evidence type="ECO:0000256" key="3">
    <source>
        <dbReference type="ARBA" id="ARBA00023125"/>
    </source>
</evidence>
<dbReference type="Pfam" id="PF00126">
    <property type="entry name" value="HTH_1"/>
    <property type="match status" value="1"/>
</dbReference>
<keyword evidence="2" id="KW-0805">Transcription regulation</keyword>
<keyword evidence="8" id="KW-1185">Reference proteome</keyword>
<dbReference type="Gene3D" id="3.40.190.10">
    <property type="entry name" value="Periplasmic binding protein-like II"/>
    <property type="match status" value="2"/>
</dbReference>
<dbReference type="RefSeq" id="WP_270156352.1">
    <property type="nucleotide sequence ID" value="NZ_JAPNNL010000072.1"/>
</dbReference>
<protein>
    <submittedName>
        <fullName evidence="7">LysR family transcriptional regulator</fullName>
    </submittedName>
</protein>
<sequence>MDIDPRRLRVLREVHLRGGVMRAAEALHLTPSAVSQQLAHLEREVGLPLLDRSQRRISLTPAGRVLAGYAERVEEELAEARRELTRFTERLAGPVRIAAFPTVIQHVLVPALRDLAVRHPKLEPAIHEVFGPGALQELRLGAVDVLITEQDMSRPVLAQPSLVTRPLFVDEYRVVVPPDWPEPPRHVSELADVPWVASEPHLACGQALDRLAGLHGFEPRKVHVITDFAPTLALVAAGVGVAVVPTLALLDVREGEVLVSDIRDVGARRIDAVTRVSRTRSGEPDPVQAVVIAAIEHATAELESSLSARLGPPRDKVAGPAGAGPAPR</sequence>
<reference evidence="7" key="1">
    <citation type="submission" date="2022-11" db="EMBL/GenBank/DDBJ databases">
        <title>Nonomuraea corallina sp. nov., a new species of the genus Nonomuraea isolated from sea side sediment in Thai sea.</title>
        <authorList>
            <person name="Ngamcharungchit C."/>
            <person name="Matsumoto A."/>
            <person name="Suriyachadkun C."/>
            <person name="Panbangred W."/>
            <person name="Inahashi Y."/>
            <person name="Intra B."/>
        </authorList>
    </citation>
    <scope>NUCLEOTIDE SEQUENCE</scope>
    <source>
        <strain evidence="7">MCN248</strain>
    </source>
</reference>
<evidence type="ECO:0000256" key="4">
    <source>
        <dbReference type="ARBA" id="ARBA00023163"/>
    </source>
</evidence>
<evidence type="ECO:0000256" key="1">
    <source>
        <dbReference type="ARBA" id="ARBA00009437"/>
    </source>
</evidence>
<dbReference type="Proteomes" id="UP001144036">
    <property type="component" value="Unassembled WGS sequence"/>
</dbReference>
<feature type="region of interest" description="Disordered" evidence="5">
    <location>
        <begin position="304"/>
        <end position="328"/>
    </location>
</feature>
<evidence type="ECO:0000313" key="8">
    <source>
        <dbReference type="Proteomes" id="UP001144036"/>
    </source>
</evidence>
<gene>
    <name evidence="7" type="ORF">OUY22_18970</name>
</gene>